<keyword evidence="3" id="KW-0645">Protease</keyword>
<dbReference type="InterPro" id="IPR000667">
    <property type="entry name" value="Peptidase_S13"/>
</dbReference>
<sequence>MSLISRRAILTGALAAGWAGRGAVAQGMATGLAQRPPAKPVPGSASLIARAALPGQVCYALFDPEGGAMLEDGAGWTPLAPASTLKMVTALYALDRLGPSHRFRTRVMRAGDMLVLVGAGDPVLSSDDLADLAAKLADTGQEQPKRFAVWGGALPRIEEIAPPQADHLAYNPALSGMILNFNRVYLGWRRGDGGYQMSLEARAARNSPRAYTIAAHPGAQQDLFSYRFDEGREVWTVSRSAMGRAGSRWLPVRQPELYAGDVFQTLCRAKGLVLPAPEVIDSLPAAEELVSHESPPLSKIVEDMLYYSTNLTAEVIGLHASDAPDLKASATRMQEWVADQGLPDGFSFADHSGLSAESRVTAAAMVRLLAGPGLKTGLPDLLKHDPLAEVLDADTPRRAEVFAKTGTLNFVSNLAGYAAAPSGRRLAFATLCMDGPRHAASQGQDLPAGVRSWTRRAKRLQHDLIESWVARFG</sequence>
<evidence type="ECO:0000313" key="3">
    <source>
        <dbReference type="EMBL" id="SIS72746.1"/>
    </source>
</evidence>
<dbReference type="Gene3D" id="3.40.710.10">
    <property type="entry name" value="DD-peptidase/beta-lactamase superfamily"/>
    <property type="match status" value="2"/>
</dbReference>
<comment type="caution">
    <text evidence="3">The sequence shown here is derived from an EMBL/GenBank/DDBJ whole genome shotgun (WGS) entry which is preliminary data.</text>
</comment>
<gene>
    <name evidence="3" type="ORF">SAMN05421772_103309</name>
</gene>
<keyword evidence="3" id="KW-0121">Carboxypeptidase</keyword>
<dbReference type="PRINTS" id="PR00922">
    <property type="entry name" value="DADACBPTASE3"/>
</dbReference>
<dbReference type="GO" id="GO:0004185">
    <property type="term" value="F:serine-type carboxypeptidase activity"/>
    <property type="evidence" value="ECO:0007669"/>
    <property type="project" value="InterPro"/>
</dbReference>
<dbReference type="PANTHER" id="PTHR30023:SF0">
    <property type="entry name" value="PENICILLIN-SENSITIVE CARBOXYPEPTIDASE A"/>
    <property type="match status" value="1"/>
</dbReference>
<name>A0AA45W356_9RHOB</name>
<protein>
    <submittedName>
        <fullName evidence="3">D-alanyl-D-alanine carboxypeptidase / D-alanyl-D-alanine-endopeptidase (Penicillin-binding protein 4)</fullName>
    </submittedName>
</protein>
<evidence type="ECO:0000256" key="2">
    <source>
        <dbReference type="ARBA" id="ARBA00022801"/>
    </source>
</evidence>
<proteinExistence type="inferred from homology"/>
<dbReference type="AlphaFoldDB" id="A0AA45W356"/>
<dbReference type="Proteomes" id="UP000186216">
    <property type="component" value="Unassembled WGS sequence"/>
</dbReference>
<accession>A0AA45W356</accession>
<dbReference type="SUPFAM" id="SSF56601">
    <property type="entry name" value="beta-lactamase/transpeptidase-like"/>
    <property type="match status" value="1"/>
</dbReference>
<evidence type="ECO:0000313" key="4">
    <source>
        <dbReference type="Proteomes" id="UP000186216"/>
    </source>
</evidence>
<dbReference type="InterPro" id="IPR012338">
    <property type="entry name" value="Beta-lactam/transpept-like"/>
</dbReference>
<dbReference type="NCBIfam" id="TIGR00666">
    <property type="entry name" value="PBP4"/>
    <property type="match status" value="1"/>
</dbReference>
<dbReference type="Pfam" id="PF02113">
    <property type="entry name" value="Peptidase_S13"/>
    <property type="match status" value="1"/>
</dbReference>
<dbReference type="GO" id="GO:0000270">
    <property type="term" value="P:peptidoglycan metabolic process"/>
    <property type="evidence" value="ECO:0007669"/>
    <property type="project" value="TreeGrafter"/>
</dbReference>
<keyword evidence="2" id="KW-0378">Hydrolase</keyword>
<dbReference type="RefSeq" id="WP_272848233.1">
    <property type="nucleotide sequence ID" value="NZ_CP067140.1"/>
</dbReference>
<reference evidence="3 4" key="1">
    <citation type="submission" date="2017-01" db="EMBL/GenBank/DDBJ databases">
        <authorList>
            <person name="Varghese N."/>
            <person name="Submissions S."/>
        </authorList>
    </citation>
    <scope>NUCLEOTIDE SEQUENCE [LARGE SCALE GENOMIC DNA]</scope>
    <source>
        <strain evidence="3 4">DSM 18447</strain>
    </source>
</reference>
<evidence type="ECO:0000256" key="1">
    <source>
        <dbReference type="ARBA" id="ARBA00006096"/>
    </source>
</evidence>
<dbReference type="PANTHER" id="PTHR30023">
    <property type="entry name" value="D-ALANYL-D-ALANINE CARBOXYPEPTIDASE"/>
    <property type="match status" value="1"/>
</dbReference>
<comment type="similarity">
    <text evidence="1">Belongs to the peptidase S13 family.</text>
</comment>
<dbReference type="GO" id="GO:0006508">
    <property type="term" value="P:proteolysis"/>
    <property type="evidence" value="ECO:0007669"/>
    <property type="project" value="InterPro"/>
</dbReference>
<organism evidence="3 4">
    <name type="scientific">Paracoccus saliphilus</name>
    <dbReference type="NCBI Taxonomy" id="405559"/>
    <lineage>
        <taxon>Bacteria</taxon>
        <taxon>Pseudomonadati</taxon>
        <taxon>Pseudomonadota</taxon>
        <taxon>Alphaproteobacteria</taxon>
        <taxon>Rhodobacterales</taxon>
        <taxon>Paracoccaceae</taxon>
        <taxon>Paracoccus</taxon>
    </lineage>
</organism>
<dbReference type="EMBL" id="FTOU01000003">
    <property type="protein sequence ID" value="SIS72746.1"/>
    <property type="molecule type" value="Genomic_DNA"/>
</dbReference>